<feature type="binding site" evidence="8">
    <location>
        <position position="153"/>
    </location>
    <ligand>
        <name>Zn(2+)</name>
        <dbReference type="ChEBI" id="CHEBI:29105"/>
        <note>catalytic</note>
    </ligand>
</feature>
<dbReference type="GO" id="GO:0004222">
    <property type="term" value="F:metalloendopeptidase activity"/>
    <property type="evidence" value="ECO:0007669"/>
    <property type="project" value="InterPro"/>
</dbReference>
<comment type="caution">
    <text evidence="10">The sequence shown here is derived from an EMBL/GenBank/DDBJ whole genome shotgun (WGS) entry which is preliminary data.</text>
</comment>
<dbReference type="GO" id="GO:0016020">
    <property type="term" value="C:membrane"/>
    <property type="evidence" value="ECO:0007669"/>
    <property type="project" value="InterPro"/>
</dbReference>
<comment type="subcellular location">
    <subcellularLocation>
        <location evidence="8">Periplasm</location>
    </subcellularLocation>
</comment>
<dbReference type="Proteomes" id="UP000305674">
    <property type="component" value="Unassembled WGS sequence"/>
</dbReference>
<keyword evidence="4 8" id="KW-0574">Periplasm</keyword>
<dbReference type="InterPro" id="IPR051156">
    <property type="entry name" value="Mito/Outer_Membr_Metalloprot"/>
</dbReference>
<evidence type="ECO:0000256" key="5">
    <source>
        <dbReference type="ARBA" id="ARBA00022801"/>
    </source>
</evidence>
<evidence type="ECO:0000256" key="1">
    <source>
        <dbReference type="ARBA" id="ARBA00022670"/>
    </source>
</evidence>
<keyword evidence="2 8" id="KW-0479">Metal-binding</keyword>
<feature type="chain" id="PRO_5021051216" description="Putative beta-barrel assembly-enhancing protease" evidence="8">
    <location>
        <begin position="40"/>
        <end position="499"/>
    </location>
</feature>
<keyword evidence="1 8" id="KW-0645">Protease</keyword>
<proteinExistence type="inferred from homology"/>
<accession>A0A4U1BEG1</accession>
<keyword evidence="7 8" id="KW-0482">Metalloprotease</keyword>
<evidence type="ECO:0000256" key="3">
    <source>
        <dbReference type="ARBA" id="ARBA00022729"/>
    </source>
</evidence>
<evidence type="ECO:0000256" key="8">
    <source>
        <dbReference type="HAMAP-Rule" id="MF_00997"/>
    </source>
</evidence>
<dbReference type="Gene3D" id="1.25.40.10">
    <property type="entry name" value="Tetratricopeptide repeat domain"/>
    <property type="match status" value="1"/>
</dbReference>
<comment type="similarity">
    <text evidence="8">Belongs to the peptidase M48 family. BepA subfamily.</text>
</comment>
<dbReference type="InterPro" id="IPR001915">
    <property type="entry name" value="Peptidase_M48"/>
</dbReference>
<dbReference type="InterPro" id="IPR030873">
    <property type="entry name" value="Protease_BepA"/>
</dbReference>
<name>A0A4U1BEG1_9GAMM</name>
<dbReference type="SUPFAM" id="SSF48452">
    <property type="entry name" value="TPR-like"/>
    <property type="match status" value="1"/>
</dbReference>
<feature type="binding site" evidence="8">
    <location>
        <position position="214"/>
    </location>
    <ligand>
        <name>Zn(2+)</name>
        <dbReference type="ChEBI" id="CHEBI:29105"/>
        <note>catalytic</note>
    </ligand>
</feature>
<keyword evidence="3 8" id="KW-0732">Signal</keyword>
<dbReference type="SMART" id="SM00028">
    <property type="entry name" value="TPR"/>
    <property type="match status" value="3"/>
</dbReference>
<evidence type="ECO:0000313" key="11">
    <source>
        <dbReference type="Proteomes" id="UP000305674"/>
    </source>
</evidence>
<dbReference type="InterPro" id="IPR019734">
    <property type="entry name" value="TPR_rpt"/>
</dbReference>
<dbReference type="PANTHER" id="PTHR22726:SF1">
    <property type="entry name" value="METALLOENDOPEPTIDASE OMA1, MITOCHONDRIAL"/>
    <property type="match status" value="1"/>
</dbReference>
<dbReference type="GO" id="GO:0008270">
    <property type="term" value="F:zinc ion binding"/>
    <property type="evidence" value="ECO:0007669"/>
    <property type="project" value="UniProtKB-UniRule"/>
</dbReference>
<evidence type="ECO:0000256" key="7">
    <source>
        <dbReference type="ARBA" id="ARBA00023049"/>
    </source>
</evidence>
<keyword evidence="11" id="KW-1185">Reference proteome</keyword>
<dbReference type="InterPro" id="IPR011990">
    <property type="entry name" value="TPR-like_helical_dom_sf"/>
</dbReference>
<gene>
    <name evidence="10" type="ORF">FCL40_10330</name>
</gene>
<reference evidence="10 11" key="1">
    <citation type="submission" date="2019-04" db="EMBL/GenBank/DDBJ databases">
        <authorList>
            <person name="Hwang J.C."/>
        </authorList>
    </citation>
    <scope>NUCLEOTIDE SEQUENCE [LARGE SCALE GENOMIC DNA]</scope>
    <source>
        <strain evidence="10 11">IMCC35001</strain>
    </source>
</reference>
<sequence precursor="true">MRVHWREHHQHRTSRTYVIRRFTLSLGAALLSATLGLTAAQAQPELPELGTVATSTLSIDKESQIGDFYMRMLRGQLPIINDPVMTEYLNDLGNRLVARADNVKTPFTFFLVNSNELNAFAFFGGHVGVHTAIIDEADNESELASVLGHEIAHVTQRHLARAIEAQKKTAPATLAGVIGSIILAMAAPEAGIAALQSTLALNQQAQINYTRSNEKEADRIGIKTLVSAGFDPNAVPSFFSKMAAKYRFASKPPQMLLTHPLPESRVADARARAALYPYRPVPENLLFHLAKARVQVRYSKLDRDHALFLFDRQLKSGDPVVQDAARYGKALTLLDLERPDEAEEALNALLMKDPQNLFYLDTASDILLMQKRPEKALAMLRQAHKLRPDNSVIEINLANVLLQTGKLQEARALLEHQTNLNGDSVVAYDLLSQVYRRLGMVAERHMVQAELLALSAAYERAIEQLQYAYRQTRDDPLQKARIDARIKELRRSEQEMKSL</sequence>
<dbReference type="AlphaFoldDB" id="A0A4U1BEG1"/>
<keyword evidence="5 8" id="KW-0378">Hydrolase</keyword>
<keyword evidence="6 8" id="KW-0862">Zinc</keyword>
<evidence type="ECO:0000259" key="9">
    <source>
        <dbReference type="Pfam" id="PF01435"/>
    </source>
</evidence>
<feature type="active site" evidence="8">
    <location>
        <position position="150"/>
    </location>
</feature>
<feature type="active site" description="Proton donor" evidence="8">
    <location>
        <position position="218"/>
    </location>
</feature>
<comment type="function">
    <text evidence="8">Functions as both a chaperone and a metalloprotease. Maintains the integrity of the outer membrane by promoting either the assembly or the elimination of outer membrane proteins, depending on their folding state.</text>
</comment>
<evidence type="ECO:0000313" key="10">
    <source>
        <dbReference type="EMBL" id="TKB49027.1"/>
    </source>
</evidence>
<protein>
    <recommendedName>
        <fullName evidence="8">Putative beta-barrel assembly-enhancing protease</fullName>
        <ecNumber evidence="8">3.4.-.-</ecNumber>
    </recommendedName>
</protein>
<dbReference type="GO" id="GO:0042597">
    <property type="term" value="C:periplasmic space"/>
    <property type="evidence" value="ECO:0007669"/>
    <property type="project" value="UniProtKB-SubCell"/>
</dbReference>
<dbReference type="GO" id="GO:0051603">
    <property type="term" value="P:proteolysis involved in protein catabolic process"/>
    <property type="evidence" value="ECO:0007669"/>
    <property type="project" value="TreeGrafter"/>
</dbReference>
<dbReference type="PANTHER" id="PTHR22726">
    <property type="entry name" value="METALLOENDOPEPTIDASE OMA1"/>
    <property type="match status" value="1"/>
</dbReference>
<feature type="signal peptide" evidence="8">
    <location>
        <begin position="1"/>
        <end position="39"/>
    </location>
</feature>
<dbReference type="OrthoDB" id="9810445at2"/>
<organism evidence="10 11">
    <name type="scientific">Ferrimonas sediminicola</name>
    <dbReference type="NCBI Taxonomy" id="2569538"/>
    <lineage>
        <taxon>Bacteria</taxon>
        <taxon>Pseudomonadati</taxon>
        <taxon>Pseudomonadota</taxon>
        <taxon>Gammaproteobacteria</taxon>
        <taxon>Alteromonadales</taxon>
        <taxon>Ferrimonadaceae</taxon>
        <taxon>Ferrimonas</taxon>
    </lineage>
</organism>
<dbReference type="HAMAP" id="MF_00997">
    <property type="entry name" value="Protease_BepA"/>
    <property type="match status" value="1"/>
</dbReference>
<evidence type="ECO:0000256" key="4">
    <source>
        <dbReference type="ARBA" id="ARBA00022764"/>
    </source>
</evidence>
<dbReference type="Gene3D" id="3.30.2010.10">
    <property type="entry name" value="Metalloproteases ('zincins'), catalytic domain"/>
    <property type="match status" value="1"/>
</dbReference>
<feature type="domain" description="Peptidase M48" evidence="9">
    <location>
        <begin position="86"/>
        <end position="272"/>
    </location>
</feature>
<dbReference type="Pfam" id="PF14559">
    <property type="entry name" value="TPR_19"/>
    <property type="match status" value="1"/>
</dbReference>
<evidence type="ECO:0000256" key="6">
    <source>
        <dbReference type="ARBA" id="ARBA00022833"/>
    </source>
</evidence>
<evidence type="ECO:0000256" key="2">
    <source>
        <dbReference type="ARBA" id="ARBA00022723"/>
    </source>
</evidence>
<feature type="binding site" evidence="8">
    <location>
        <position position="149"/>
    </location>
    <ligand>
        <name>Zn(2+)</name>
        <dbReference type="ChEBI" id="CHEBI:29105"/>
        <note>catalytic</note>
    </ligand>
</feature>
<dbReference type="Pfam" id="PF01435">
    <property type="entry name" value="Peptidase_M48"/>
    <property type="match status" value="1"/>
</dbReference>
<comment type="cofactor">
    <cofactor evidence="8">
        <name>Zn(2+)</name>
        <dbReference type="ChEBI" id="CHEBI:29105"/>
    </cofactor>
    <text evidence="8">Binds 1 zinc ion per subunit.</text>
</comment>
<dbReference type="EMBL" id="SWCI01000005">
    <property type="protein sequence ID" value="TKB49027.1"/>
    <property type="molecule type" value="Genomic_DNA"/>
</dbReference>
<dbReference type="EC" id="3.4.-.-" evidence="8"/>